<comment type="caution">
    <text evidence="4">The sequence shown here is derived from an EMBL/GenBank/DDBJ whole genome shotgun (WGS) entry which is preliminary data.</text>
</comment>
<evidence type="ECO:0000313" key="4">
    <source>
        <dbReference type="EMBL" id="MFC4388558.1"/>
    </source>
</evidence>
<dbReference type="NCBIfam" id="TIGR02858">
    <property type="entry name" value="spore_III_AA"/>
    <property type="match status" value="1"/>
</dbReference>
<dbReference type="SUPFAM" id="SSF52540">
    <property type="entry name" value="P-loop containing nucleoside triphosphate hydrolases"/>
    <property type="match status" value="1"/>
</dbReference>
<protein>
    <submittedName>
        <fullName evidence="4">Stage III sporulation protein AA</fullName>
    </submittedName>
</protein>
<dbReference type="SMART" id="SM00382">
    <property type="entry name" value="AAA"/>
    <property type="match status" value="1"/>
</dbReference>
<evidence type="ECO:0000259" key="3">
    <source>
        <dbReference type="SMART" id="SM00382"/>
    </source>
</evidence>
<dbReference type="InterPro" id="IPR045735">
    <property type="entry name" value="Spore_III_AA_AAA+_ATPase"/>
</dbReference>
<dbReference type="EMBL" id="JBHSDV010000003">
    <property type="protein sequence ID" value="MFC4388558.1"/>
    <property type="molecule type" value="Genomic_DNA"/>
</dbReference>
<evidence type="ECO:0000313" key="5">
    <source>
        <dbReference type="Proteomes" id="UP001595880"/>
    </source>
</evidence>
<dbReference type="InterPro" id="IPR014217">
    <property type="entry name" value="Spore_III_AA"/>
</dbReference>
<keyword evidence="2" id="KW-0067">ATP-binding</keyword>
<dbReference type="InterPro" id="IPR027417">
    <property type="entry name" value="P-loop_NTPase"/>
</dbReference>
<gene>
    <name evidence="4" type="primary">spoIIIAA</name>
    <name evidence="4" type="ORF">ACFOZ1_12205</name>
</gene>
<evidence type="ECO:0000256" key="1">
    <source>
        <dbReference type="ARBA" id="ARBA00022741"/>
    </source>
</evidence>
<sequence>MEGIFAILPNHITTEIQKYLHKEVFPIQEIRLRINRPVEINDGKNVKLFYHLTFTTHDAKYLLNNISEYSLYRLEEELKQGFITVNGGHRIGIAGSVNLSNGTVKAIQHISSFNIRIATNLIGVSEAYIQDLYNERYVNTLIIGPPQSGKTTFLRDLTRVISNGYKAIPAMKTAVVDERSEICGSVNGVPQSISGGRIDVLDRCPKTDGMMMLVRSMSPQVIIVDEIGTEEDVQAIDEVMHAGITLICSIHGYSFEDVINRETIKPLIEKRVFERLIVLSNDRSTGEITAIYDKDGKKVHAKSVSMI</sequence>
<keyword evidence="5" id="KW-1185">Reference proteome</keyword>
<reference evidence="5" key="1">
    <citation type="journal article" date="2019" name="Int. J. Syst. Evol. Microbiol.">
        <title>The Global Catalogue of Microorganisms (GCM) 10K type strain sequencing project: providing services to taxonomists for standard genome sequencing and annotation.</title>
        <authorList>
            <consortium name="The Broad Institute Genomics Platform"/>
            <consortium name="The Broad Institute Genome Sequencing Center for Infectious Disease"/>
            <person name="Wu L."/>
            <person name="Ma J."/>
        </authorList>
    </citation>
    <scope>NUCLEOTIDE SEQUENCE [LARGE SCALE GENOMIC DNA]</scope>
    <source>
        <strain evidence="5">KACC 14058</strain>
    </source>
</reference>
<dbReference type="Gene3D" id="3.40.50.300">
    <property type="entry name" value="P-loop containing nucleotide triphosphate hydrolases"/>
    <property type="match status" value="1"/>
</dbReference>
<evidence type="ECO:0000256" key="2">
    <source>
        <dbReference type="ARBA" id="ARBA00022840"/>
    </source>
</evidence>
<dbReference type="RefSeq" id="WP_390199654.1">
    <property type="nucleotide sequence ID" value="NZ_JBHSDV010000003.1"/>
</dbReference>
<proteinExistence type="predicted"/>
<feature type="domain" description="AAA+ ATPase" evidence="3">
    <location>
        <begin position="136"/>
        <end position="283"/>
    </location>
</feature>
<dbReference type="CDD" id="cd00009">
    <property type="entry name" value="AAA"/>
    <property type="match status" value="1"/>
</dbReference>
<dbReference type="PANTHER" id="PTHR20953:SF3">
    <property type="entry name" value="P-LOOP CONTAINING NUCLEOSIDE TRIPHOSPHATE HYDROLASES SUPERFAMILY PROTEIN"/>
    <property type="match status" value="1"/>
</dbReference>
<dbReference type="InterPro" id="IPR003593">
    <property type="entry name" value="AAA+_ATPase"/>
</dbReference>
<keyword evidence="1" id="KW-0547">Nucleotide-binding</keyword>
<accession>A0ABV8W0E0</accession>
<dbReference type="PANTHER" id="PTHR20953">
    <property type="entry name" value="KINASE-RELATED"/>
    <property type="match status" value="1"/>
</dbReference>
<name>A0ABV8W0E0_9BACI</name>
<dbReference type="Pfam" id="PF19568">
    <property type="entry name" value="Spore_III_AA"/>
    <property type="match status" value="1"/>
</dbReference>
<organism evidence="4 5">
    <name type="scientific">Gracilibacillus marinus</name>
    <dbReference type="NCBI Taxonomy" id="630535"/>
    <lineage>
        <taxon>Bacteria</taxon>
        <taxon>Bacillati</taxon>
        <taxon>Bacillota</taxon>
        <taxon>Bacilli</taxon>
        <taxon>Bacillales</taxon>
        <taxon>Bacillaceae</taxon>
        <taxon>Gracilibacillus</taxon>
    </lineage>
</organism>
<dbReference type="Proteomes" id="UP001595880">
    <property type="component" value="Unassembled WGS sequence"/>
</dbReference>